<sequence length="53" mass="6105">MLSLFFSSIFPLFFSFMLGISRIYSPKASRIYQMAQPLQDSIFGYFVGVVIQD</sequence>
<dbReference type="Proteomes" id="UP000238479">
    <property type="component" value="Chromosome 1"/>
</dbReference>
<organism evidence="2 3">
    <name type="scientific">Rosa chinensis</name>
    <name type="common">China rose</name>
    <dbReference type="NCBI Taxonomy" id="74649"/>
    <lineage>
        <taxon>Eukaryota</taxon>
        <taxon>Viridiplantae</taxon>
        <taxon>Streptophyta</taxon>
        <taxon>Embryophyta</taxon>
        <taxon>Tracheophyta</taxon>
        <taxon>Spermatophyta</taxon>
        <taxon>Magnoliopsida</taxon>
        <taxon>eudicotyledons</taxon>
        <taxon>Gunneridae</taxon>
        <taxon>Pentapetalae</taxon>
        <taxon>rosids</taxon>
        <taxon>fabids</taxon>
        <taxon>Rosales</taxon>
        <taxon>Rosaceae</taxon>
        <taxon>Rosoideae</taxon>
        <taxon>Rosoideae incertae sedis</taxon>
        <taxon>Rosa</taxon>
    </lineage>
</organism>
<accession>A0A2P6SIL1</accession>
<keyword evidence="1" id="KW-0472">Membrane</keyword>
<comment type="caution">
    <text evidence="2">The sequence shown here is derived from an EMBL/GenBank/DDBJ whole genome shotgun (WGS) entry which is preliminary data.</text>
</comment>
<evidence type="ECO:0000256" key="1">
    <source>
        <dbReference type="SAM" id="Phobius"/>
    </source>
</evidence>
<keyword evidence="1" id="KW-1133">Transmembrane helix</keyword>
<feature type="transmembrane region" description="Helical" evidence="1">
    <location>
        <begin position="6"/>
        <end position="24"/>
    </location>
</feature>
<gene>
    <name evidence="2" type="ORF">RchiOBHm_Chr1g0360241</name>
</gene>
<keyword evidence="3" id="KW-1185">Reference proteome</keyword>
<dbReference type="AlphaFoldDB" id="A0A2P6SIL1"/>
<evidence type="ECO:0000313" key="3">
    <source>
        <dbReference type="Proteomes" id="UP000238479"/>
    </source>
</evidence>
<name>A0A2P6SIL1_ROSCH</name>
<proteinExistence type="predicted"/>
<reference evidence="2 3" key="1">
    <citation type="journal article" date="2018" name="Nat. Genet.">
        <title>The Rosa genome provides new insights in the design of modern roses.</title>
        <authorList>
            <person name="Bendahmane M."/>
        </authorList>
    </citation>
    <scope>NUCLEOTIDE SEQUENCE [LARGE SCALE GENOMIC DNA]</scope>
    <source>
        <strain evidence="3">cv. Old Blush</strain>
    </source>
</reference>
<keyword evidence="1" id="KW-0812">Transmembrane</keyword>
<evidence type="ECO:0000313" key="2">
    <source>
        <dbReference type="EMBL" id="PRQ58525.1"/>
    </source>
</evidence>
<protein>
    <submittedName>
        <fullName evidence="2">Uncharacterized protein</fullName>
    </submittedName>
</protein>
<dbReference type="Gramene" id="PRQ58525">
    <property type="protein sequence ID" value="PRQ58525"/>
    <property type="gene ID" value="RchiOBHm_Chr1g0360241"/>
</dbReference>
<dbReference type="EMBL" id="PDCK01000039">
    <property type="protein sequence ID" value="PRQ58525.1"/>
    <property type="molecule type" value="Genomic_DNA"/>
</dbReference>